<organism evidence="1">
    <name type="scientific">Culex tarsalis</name>
    <name type="common">Encephalitis mosquito</name>
    <dbReference type="NCBI Taxonomy" id="7177"/>
    <lineage>
        <taxon>Eukaryota</taxon>
        <taxon>Metazoa</taxon>
        <taxon>Ecdysozoa</taxon>
        <taxon>Arthropoda</taxon>
        <taxon>Hexapoda</taxon>
        <taxon>Insecta</taxon>
        <taxon>Pterygota</taxon>
        <taxon>Neoptera</taxon>
        <taxon>Endopterygota</taxon>
        <taxon>Diptera</taxon>
        <taxon>Nematocera</taxon>
        <taxon>Culicoidea</taxon>
        <taxon>Culicidae</taxon>
        <taxon>Culicinae</taxon>
        <taxon>Culicini</taxon>
        <taxon>Culex</taxon>
        <taxon>Culex</taxon>
    </lineage>
</organism>
<dbReference type="AlphaFoldDB" id="A0A1Q3EUX0"/>
<dbReference type="SUPFAM" id="SSF50370">
    <property type="entry name" value="Ricin B-like lectins"/>
    <property type="match status" value="1"/>
</dbReference>
<protein>
    <submittedName>
        <fullName evidence="1">Putative 17.2 kDa salivary protein</fullName>
    </submittedName>
</protein>
<proteinExistence type="predicted"/>
<accession>A0A1Q3EUX0</accession>
<dbReference type="InterPro" id="IPR035992">
    <property type="entry name" value="Ricin_B-like_lectins"/>
</dbReference>
<dbReference type="EMBL" id="GFDL01015932">
    <property type="protein sequence ID" value="JAV19113.1"/>
    <property type="molecule type" value="Transcribed_RNA"/>
</dbReference>
<dbReference type="CDD" id="cd23667">
    <property type="entry name" value="beta-trefoil_Ricin_CqDVP-like"/>
    <property type="match status" value="1"/>
</dbReference>
<reference evidence="1" key="1">
    <citation type="submission" date="2017-01" db="EMBL/GenBank/DDBJ databases">
        <title>A deep insight into the sialotranscriptome of adult male and female Cluex tarsalis mosquitoes.</title>
        <authorList>
            <person name="Ribeiro J.M."/>
            <person name="Moreira F."/>
            <person name="Bernard K.A."/>
            <person name="Calvo E."/>
        </authorList>
    </citation>
    <scope>NUCLEOTIDE SEQUENCE</scope>
    <source>
        <strain evidence="1">Kern County</strain>
        <tissue evidence="1">Salivary glands</tissue>
    </source>
</reference>
<evidence type="ECO:0000313" key="1">
    <source>
        <dbReference type="EMBL" id="JAV19113.1"/>
    </source>
</evidence>
<sequence>MTSSSVVAKSIKMKEFLAVGLGLVLASVALANPWGGPGVCVRFHNMWSGEQLTTSWQTHDRDRRHVSTSSGEGDNWVITKDERYPDHYKIKHKGNGEELFESVQNYKGNYIFTWIPKTLINDGGASWNIMWVHDNVHKLKNKKLGHCLWNVDGKISAYPNCDNKQYEWKILKVVC</sequence>
<name>A0A1Q3EUX0_CULTA</name>